<keyword evidence="6 12" id="KW-0460">Magnesium</keyword>
<keyword evidence="9 12" id="KW-0472">Membrane</keyword>
<evidence type="ECO:0000313" key="14">
    <source>
        <dbReference type="Proteomes" id="UP000243535"/>
    </source>
</evidence>
<keyword evidence="3 12" id="KW-0813">Transport</keyword>
<dbReference type="InterPro" id="IPR045861">
    <property type="entry name" value="CorA_cytoplasmic_dom"/>
</dbReference>
<comment type="subcellular location">
    <subcellularLocation>
        <location evidence="1">Cell membrane</location>
        <topology evidence="1">Multi-pass membrane protein</topology>
    </subcellularLocation>
    <subcellularLocation>
        <location evidence="12">Membrane</location>
        <topology evidence="12">Multi-pass membrane protein</topology>
    </subcellularLocation>
</comment>
<keyword evidence="14" id="KW-1185">Reference proteome</keyword>
<evidence type="ECO:0000256" key="5">
    <source>
        <dbReference type="ARBA" id="ARBA00022692"/>
    </source>
</evidence>
<feature type="transmembrane region" description="Helical" evidence="12">
    <location>
        <begin position="298"/>
        <end position="318"/>
    </location>
</feature>
<evidence type="ECO:0000256" key="8">
    <source>
        <dbReference type="ARBA" id="ARBA00023065"/>
    </source>
</evidence>
<protein>
    <recommendedName>
        <fullName evidence="12">Magnesium transport protein CorA</fullName>
    </recommendedName>
</protein>
<gene>
    <name evidence="12" type="primary">corA</name>
    <name evidence="13" type="ORF">Ga0061063_0985</name>
</gene>
<reference evidence="14" key="1">
    <citation type="submission" date="2015-08" db="EMBL/GenBank/DDBJ databases">
        <authorList>
            <person name="Varghese N."/>
        </authorList>
    </citation>
    <scope>NUCLEOTIDE SEQUENCE [LARGE SCALE GENOMIC DNA]</scope>
    <source>
        <strain evidence="14">DSM 17901</strain>
    </source>
</reference>
<sequence>MRHAHLKERVPTLGEVPGTLLRVGEKKSDTTSITLIEYSAEALDETRFDSVEDGLAYQPRQPVLWLNVYGHDPEAMRAIGERFHLHPLVLEDILNARQRPKVEDYGDYLFMATRVFYFPSDHETSRLRYDQVYFVIGENFVLTFQERPLGIFETVRERLRTARGLIRGKGADYLAYSLIDALIDDYFGVINQLTEQVEQADRALLVMSDGAVLRRIQRLKHDCLKLRRSLLPMREILTALNRGDYGFFKGETLVYMRDAYDHTLHLLESVEMSRENVSDMLELYMSAQSNRLNVQMRVLTVITMIFMPLTLIAGIYGMNFKYMPELEWHYGYYYSLALMGAIAVAMSVWFWRRRWL</sequence>
<evidence type="ECO:0000256" key="6">
    <source>
        <dbReference type="ARBA" id="ARBA00022842"/>
    </source>
</evidence>
<evidence type="ECO:0000256" key="4">
    <source>
        <dbReference type="ARBA" id="ARBA00022475"/>
    </source>
</evidence>
<evidence type="ECO:0000256" key="9">
    <source>
        <dbReference type="ARBA" id="ARBA00023136"/>
    </source>
</evidence>
<comment type="function">
    <text evidence="11">Mediates influx of magnesium ions. Alternates between open and closed states. Activated by low cytoplasmic Mg(2+) levels. Inactive when cytoplasmic Mg(2+) levels are high.</text>
</comment>
<dbReference type="PANTHER" id="PTHR46494">
    <property type="entry name" value="CORA FAMILY METAL ION TRANSPORTER (EUROFUNG)"/>
    <property type="match status" value="1"/>
</dbReference>
<feature type="transmembrane region" description="Helical" evidence="12">
    <location>
        <begin position="330"/>
        <end position="351"/>
    </location>
</feature>
<evidence type="ECO:0000256" key="2">
    <source>
        <dbReference type="ARBA" id="ARBA00009765"/>
    </source>
</evidence>
<dbReference type="NCBIfam" id="TIGR00383">
    <property type="entry name" value="corA"/>
    <property type="match status" value="1"/>
</dbReference>
<dbReference type="SUPFAM" id="SSF143865">
    <property type="entry name" value="CorA soluble domain-like"/>
    <property type="match status" value="1"/>
</dbReference>
<dbReference type="FunFam" id="1.20.58.340:FF:000004">
    <property type="entry name" value="Magnesium transport protein CorA"/>
    <property type="match status" value="1"/>
</dbReference>
<evidence type="ECO:0000256" key="3">
    <source>
        <dbReference type="ARBA" id="ARBA00022448"/>
    </source>
</evidence>
<dbReference type="Gene3D" id="3.30.460.20">
    <property type="entry name" value="CorA soluble domain-like"/>
    <property type="match status" value="1"/>
</dbReference>
<keyword evidence="4 12" id="KW-1003">Cell membrane</keyword>
<evidence type="ECO:0000256" key="10">
    <source>
        <dbReference type="ARBA" id="ARBA00034269"/>
    </source>
</evidence>
<dbReference type="InterPro" id="IPR045863">
    <property type="entry name" value="CorA_TM1_TM2"/>
</dbReference>
<dbReference type="CDD" id="cd12828">
    <property type="entry name" value="TmCorA-like_1"/>
    <property type="match status" value="1"/>
</dbReference>
<dbReference type="EMBL" id="CYHA01000002">
    <property type="protein sequence ID" value="CUA82129.1"/>
    <property type="molecule type" value="Genomic_DNA"/>
</dbReference>
<keyword evidence="8 12" id="KW-0406">Ion transport</keyword>
<dbReference type="GO" id="GO:0050897">
    <property type="term" value="F:cobalt ion binding"/>
    <property type="evidence" value="ECO:0007669"/>
    <property type="project" value="TreeGrafter"/>
</dbReference>
<dbReference type="InterPro" id="IPR004488">
    <property type="entry name" value="Mg/Co-transport_prot_CorA"/>
</dbReference>
<dbReference type="Pfam" id="PF01544">
    <property type="entry name" value="CorA"/>
    <property type="match status" value="1"/>
</dbReference>
<keyword evidence="7 12" id="KW-1133">Transmembrane helix</keyword>
<comment type="catalytic activity">
    <reaction evidence="10">
        <text>Mg(2+)(in) = Mg(2+)(out)</text>
        <dbReference type="Rhea" id="RHEA:29827"/>
        <dbReference type="ChEBI" id="CHEBI:18420"/>
    </reaction>
</comment>
<dbReference type="GO" id="GO:0015087">
    <property type="term" value="F:cobalt ion transmembrane transporter activity"/>
    <property type="evidence" value="ECO:0007669"/>
    <property type="project" value="UniProtKB-UniRule"/>
</dbReference>
<dbReference type="RefSeq" id="WP_054285681.1">
    <property type="nucleotide sequence ID" value="NZ_CYHA01000002.1"/>
</dbReference>
<dbReference type="SUPFAM" id="SSF144083">
    <property type="entry name" value="Magnesium transport protein CorA, transmembrane region"/>
    <property type="match status" value="1"/>
</dbReference>
<dbReference type="AlphaFoldDB" id="A0A0K6GUC9"/>
<evidence type="ECO:0000256" key="12">
    <source>
        <dbReference type="RuleBase" id="RU362010"/>
    </source>
</evidence>
<organism evidence="13 14">
    <name type="scientific">Gulbenkiania indica</name>
    <dbReference type="NCBI Taxonomy" id="375574"/>
    <lineage>
        <taxon>Bacteria</taxon>
        <taxon>Pseudomonadati</taxon>
        <taxon>Pseudomonadota</taxon>
        <taxon>Betaproteobacteria</taxon>
        <taxon>Neisseriales</taxon>
        <taxon>Chromobacteriaceae</taxon>
        <taxon>Gulbenkiania</taxon>
    </lineage>
</organism>
<evidence type="ECO:0000256" key="7">
    <source>
        <dbReference type="ARBA" id="ARBA00022989"/>
    </source>
</evidence>
<evidence type="ECO:0000256" key="1">
    <source>
        <dbReference type="ARBA" id="ARBA00004651"/>
    </source>
</evidence>
<dbReference type="Proteomes" id="UP000243535">
    <property type="component" value="Unassembled WGS sequence"/>
</dbReference>
<accession>A0A0K6GUC9</accession>
<dbReference type="STRING" id="375574.GCA_001418035_00777"/>
<dbReference type="GO" id="GO:0000287">
    <property type="term" value="F:magnesium ion binding"/>
    <property type="evidence" value="ECO:0007669"/>
    <property type="project" value="TreeGrafter"/>
</dbReference>
<dbReference type="Gene3D" id="1.20.58.340">
    <property type="entry name" value="Magnesium transport protein CorA, transmembrane region"/>
    <property type="match status" value="2"/>
</dbReference>
<dbReference type="GO" id="GO:0005886">
    <property type="term" value="C:plasma membrane"/>
    <property type="evidence" value="ECO:0007669"/>
    <property type="project" value="UniProtKB-SubCell"/>
</dbReference>
<comment type="similarity">
    <text evidence="2 12">Belongs to the CorA metal ion transporter (MIT) (TC 1.A.35) family.</text>
</comment>
<dbReference type="InterPro" id="IPR002523">
    <property type="entry name" value="MgTranspt_CorA/ZnTranspt_ZntB"/>
</dbReference>
<evidence type="ECO:0000256" key="11">
    <source>
        <dbReference type="ARBA" id="ARBA00045497"/>
    </source>
</evidence>
<proteinExistence type="inferred from homology"/>
<dbReference type="GO" id="GO:0015095">
    <property type="term" value="F:magnesium ion transmembrane transporter activity"/>
    <property type="evidence" value="ECO:0007669"/>
    <property type="project" value="UniProtKB-UniRule"/>
</dbReference>
<evidence type="ECO:0000313" key="13">
    <source>
        <dbReference type="EMBL" id="CUA82129.1"/>
    </source>
</evidence>
<keyword evidence="5 12" id="KW-0812">Transmembrane</keyword>
<dbReference type="PANTHER" id="PTHR46494:SF1">
    <property type="entry name" value="CORA FAMILY METAL ION TRANSPORTER (EUROFUNG)"/>
    <property type="match status" value="1"/>
</dbReference>
<name>A0A0K6GUC9_9NEIS</name>
<dbReference type="OrthoDB" id="9803416at2"/>